<keyword evidence="16" id="KW-1185">Reference proteome</keyword>
<dbReference type="GO" id="GO:0044183">
    <property type="term" value="F:protein folding chaperone"/>
    <property type="evidence" value="ECO:0007669"/>
    <property type="project" value="TreeGrafter"/>
</dbReference>
<evidence type="ECO:0000256" key="6">
    <source>
        <dbReference type="ARBA" id="ARBA00023110"/>
    </source>
</evidence>
<dbReference type="GO" id="GO:0003755">
    <property type="term" value="F:peptidyl-prolyl cis-trans isomerase activity"/>
    <property type="evidence" value="ECO:0007669"/>
    <property type="project" value="UniProtKB-UniRule"/>
</dbReference>
<dbReference type="OrthoDB" id="9767721at2"/>
<keyword evidence="11" id="KW-0963">Cytoplasm</keyword>
<dbReference type="PANTHER" id="PTHR30560">
    <property type="entry name" value="TRIGGER FACTOR CHAPERONE AND PEPTIDYL-PROLYL CIS/TRANS ISOMERASE"/>
    <property type="match status" value="1"/>
</dbReference>
<evidence type="ECO:0000256" key="10">
    <source>
        <dbReference type="ARBA" id="ARBA00029986"/>
    </source>
</evidence>
<name>A0A1V3NVE2_9GAMM</name>
<feature type="domain" description="PPIase FKBP-type" evidence="14">
    <location>
        <begin position="161"/>
        <end position="246"/>
    </location>
</feature>
<evidence type="ECO:0000256" key="9">
    <source>
        <dbReference type="ARBA" id="ARBA00023306"/>
    </source>
</evidence>
<evidence type="ECO:0000256" key="3">
    <source>
        <dbReference type="ARBA" id="ARBA00013194"/>
    </source>
</evidence>
<dbReference type="InterPro" id="IPR037041">
    <property type="entry name" value="Trigger_fac_C_sf"/>
</dbReference>
<dbReference type="GO" id="GO:0051083">
    <property type="term" value="P:'de novo' cotranslational protein folding"/>
    <property type="evidence" value="ECO:0007669"/>
    <property type="project" value="TreeGrafter"/>
</dbReference>
<dbReference type="Proteomes" id="UP000189462">
    <property type="component" value="Unassembled WGS sequence"/>
</dbReference>
<comment type="function">
    <text evidence="11">Involved in protein export. Acts as a chaperone by maintaining the newly synthesized protein in an open conformation. Functions as a peptidyl-prolyl cis-trans isomerase.</text>
</comment>
<keyword evidence="7 11" id="KW-0143">Chaperone</keyword>
<dbReference type="Pfam" id="PF05698">
    <property type="entry name" value="Trigger_C"/>
    <property type="match status" value="1"/>
</dbReference>
<dbReference type="PIRSF" id="PIRSF003095">
    <property type="entry name" value="Trigger_factor"/>
    <property type="match status" value="1"/>
</dbReference>
<dbReference type="Gene3D" id="1.10.3120.10">
    <property type="entry name" value="Trigger factor, C-terminal domain"/>
    <property type="match status" value="1"/>
</dbReference>
<dbReference type="InterPro" id="IPR005215">
    <property type="entry name" value="Trig_fac"/>
</dbReference>
<evidence type="ECO:0000256" key="4">
    <source>
        <dbReference type="ARBA" id="ARBA00016902"/>
    </source>
</evidence>
<evidence type="ECO:0000256" key="2">
    <source>
        <dbReference type="ARBA" id="ARBA00005464"/>
    </source>
</evidence>
<dbReference type="SUPFAM" id="SSF109998">
    <property type="entry name" value="Triger factor/SurA peptide-binding domain-like"/>
    <property type="match status" value="1"/>
</dbReference>
<keyword evidence="9 11" id="KW-0131">Cell cycle</keyword>
<dbReference type="Gene3D" id="3.30.70.1050">
    <property type="entry name" value="Trigger factor ribosome-binding domain"/>
    <property type="match status" value="1"/>
</dbReference>
<comment type="domain">
    <text evidence="11">Consists of 3 domains; the N-terminus binds the ribosome, the middle domain has PPIase activity, while the C-terminus has intrinsic chaperone activity on its own.</text>
</comment>
<keyword evidence="8 11" id="KW-0413">Isomerase</keyword>
<organism evidence="15 16">
    <name type="scientific">Thioalkalivibrio denitrificans</name>
    <dbReference type="NCBI Taxonomy" id="108003"/>
    <lineage>
        <taxon>Bacteria</taxon>
        <taxon>Pseudomonadati</taxon>
        <taxon>Pseudomonadota</taxon>
        <taxon>Gammaproteobacteria</taxon>
        <taxon>Chromatiales</taxon>
        <taxon>Ectothiorhodospiraceae</taxon>
        <taxon>Thioalkalivibrio</taxon>
    </lineage>
</organism>
<dbReference type="PANTHER" id="PTHR30560:SF3">
    <property type="entry name" value="TRIGGER FACTOR-LIKE PROTEIN TIG, CHLOROPLASTIC"/>
    <property type="match status" value="1"/>
</dbReference>
<proteinExistence type="inferred from homology"/>
<dbReference type="EMBL" id="MVBK01000004">
    <property type="protein sequence ID" value="OOG28696.1"/>
    <property type="molecule type" value="Genomic_DNA"/>
</dbReference>
<dbReference type="GO" id="GO:0015031">
    <property type="term" value="P:protein transport"/>
    <property type="evidence" value="ECO:0007669"/>
    <property type="project" value="UniProtKB-UniRule"/>
</dbReference>
<evidence type="ECO:0000256" key="11">
    <source>
        <dbReference type="HAMAP-Rule" id="MF_00303"/>
    </source>
</evidence>
<evidence type="ECO:0000313" key="16">
    <source>
        <dbReference type="Proteomes" id="UP000189462"/>
    </source>
</evidence>
<dbReference type="STRING" id="108003.B1C78_00940"/>
<protein>
    <recommendedName>
        <fullName evidence="4 11">Trigger factor</fullName>
        <shortName evidence="11">TF</shortName>
        <ecNumber evidence="3 11">5.2.1.8</ecNumber>
    </recommendedName>
    <alternativeName>
        <fullName evidence="10 11">PPIase</fullName>
    </alternativeName>
</protein>
<dbReference type="GO" id="GO:0005737">
    <property type="term" value="C:cytoplasm"/>
    <property type="evidence" value="ECO:0007669"/>
    <property type="project" value="UniProtKB-SubCell"/>
</dbReference>
<dbReference type="NCBIfam" id="TIGR00115">
    <property type="entry name" value="tig"/>
    <property type="match status" value="1"/>
</dbReference>
<accession>A0A1V3NVE2</accession>
<dbReference type="InterPro" id="IPR008880">
    <property type="entry name" value="Trigger_fac_C"/>
</dbReference>
<dbReference type="InterPro" id="IPR036611">
    <property type="entry name" value="Trigger_fac_ribosome-bd_sf"/>
</dbReference>
<dbReference type="FunFam" id="3.10.50.40:FF:000001">
    <property type="entry name" value="Trigger factor"/>
    <property type="match status" value="1"/>
</dbReference>
<comment type="subcellular location">
    <subcellularLocation>
        <location evidence="11">Cytoplasm</location>
    </subcellularLocation>
    <text evidence="11">About half TF is bound to the ribosome near the polypeptide exit tunnel while the other half is free in the cytoplasm.</text>
</comment>
<reference evidence="15 16" key="1">
    <citation type="submission" date="2017-02" db="EMBL/GenBank/DDBJ databases">
        <title>Genomic diversity within the haloalkaliphilic genus Thioalkalivibrio.</title>
        <authorList>
            <person name="Ahn A.-C."/>
            <person name="Meier-Kolthoff J."/>
            <person name="Overmars L."/>
            <person name="Richter M."/>
            <person name="Woyke T."/>
            <person name="Sorokin D.Y."/>
            <person name="Muyzer G."/>
        </authorList>
    </citation>
    <scope>NUCLEOTIDE SEQUENCE [LARGE SCALE GENOMIC DNA]</scope>
    <source>
        <strain evidence="15 16">ALJD</strain>
    </source>
</reference>
<dbReference type="PROSITE" id="PS50059">
    <property type="entry name" value="FKBP_PPIASE"/>
    <property type="match status" value="1"/>
</dbReference>
<evidence type="ECO:0000256" key="12">
    <source>
        <dbReference type="PROSITE-ProRule" id="PRU00277"/>
    </source>
</evidence>
<evidence type="ECO:0000259" key="14">
    <source>
        <dbReference type="PROSITE" id="PS50059"/>
    </source>
</evidence>
<comment type="catalytic activity">
    <reaction evidence="1 11 12">
        <text>[protein]-peptidylproline (omega=180) = [protein]-peptidylproline (omega=0)</text>
        <dbReference type="Rhea" id="RHEA:16237"/>
        <dbReference type="Rhea" id="RHEA-COMP:10747"/>
        <dbReference type="Rhea" id="RHEA-COMP:10748"/>
        <dbReference type="ChEBI" id="CHEBI:83833"/>
        <dbReference type="ChEBI" id="CHEBI:83834"/>
        <dbReference type="EC" id="5.2.1.8"/>
    </reaction>
</comment>
<keyword evidence="6 11" id="KW-0697">Rotamase</keyword>
<dbReference type="RefSeq" id="WP_077277270.1">
    <property type="nucleotide sequence ID" value="NZ_MVBK01000004.1"/>
</dbReference>
<dbReference type="InterPro" id="IPR001179">
    <property type="entry name" value="PPIase_FKBP_dom"/>
</dbReference>
<dbReference type="GO" id="GO:0051301">
    <property type="term" value="P:cell division"/>
    <property type="evidence" value="ECO:0007669"/>
    <property type="project" value="UniProtKB-KW"/>
</dbReference>
<dbReference type="GO" id="GO:0043022">
    <property type="term" value="F:ribosome binding"/>
    <property type="evidence" value="ECO:0007669"/>
    <property type="project" value="TreeGrafter"/>
</dbReference>
<dbReference type="Gene3D" id="3.10.50.40">
    <property type="match status" value="1"/>
</dbReference>
<comment type="caution">
    <text evidence="15">The sequence shown here is derived from an EMBL/GenBank/DDBJ whole genome shotgun (WGS) entry which is preliminary data.</text>
</comment>
<dbReference type="GO" id="GO:0043335">
    <property type="term" value="P:protein unfolding"/>
    <property type="evidence" value="ECO:0007669"/>
    <property type="project" value="TreeGrafter"/>
</dbReference>
<dbReference type="InterPro" id="IPR027304">
    <property type="entry name" value="Trigger_fact/SurA_dom_sf"/>
</dbReference>
<dbReference type="SUPFAM" id="SSF54534">
    <property type="entry name" value="FKBP-like"/>
    <property type="match status" value="1"/>
</dbReference>
<dbReference type="InterPro" id="IPR046357">
    <property type="entry name" value="PPIase_dom_sf"/>
</dbReference>
<dbReference type="SUPFAM" id="SSF102735">
    <property type="entry name" value="Trigger factor ribosome-binding domain"/>
    <property type="match status" value="1"/>
</dbReference>
<gene>
    <name evidence="11" type="primary">tig</name>
    <name evidence="15" type="ORF">B1C78_00940</name>
</gene>
<dbReference type="HAMAP" id="MF_00303">
    <property type="entry name" value="Trigger_factor_Tig"/>
    <property type="match status" value="1"/>
</dbReference>
<dbReference type="InterPro" id="IPR008881">
    <property type="entry name" value="Trigger_fac_ribosome-bd_bac"/>
</dbReference>
<evidence type="ECO:0000313" key="15">
    <source>
        <dbReference type="EMBL" id="OOG28696.1"/>
    </source>
</evidence>
<sequence>MQVSVETISNLQRRMTVQVPAERIDQEVDKRLKSLSKRVRLDGFRPGKVPLKVVQQRYGAGVFQEVVGDVVQRTYQEAIAQEKLQPAGGPSIEPKVMEPGKELEYVATFEVFPQVELADLGDVSVERPRVEITDADVDKVIESLRRQRKEFVAVDRPAQEGDQVTVDFEGRLDGETFEGGKAEAAPVELGSGQMLEAFESQLVGLRPGEEKTLDVPFPEGYPAEHLAGKTAQFDIKVREVREPTLPAVDEAFATSFGIKEGGVEKLREEVRANMTREVDQAVRNRVKGQVMDALYKAHDLELPEALIKDEIERLREQATARFGAQAEGVNLPDELFSEEARRRVALGLIIRELVKAKDLSATPEKVEAELQRSAAGYEDPKQVINYYRSNAQAMSGLEALVLEDEVVDWVLTQGTVTEKPVSFDELMNPQKEGQSE</sequence>
<dbReference type="AlphaFoldDB" id="A0A1V3NVE2"/>
<evidence type="ECO:0000256" key="13">
    <source>
        <dbReference type="RuleBase" id="RU003914"/>
    </source>
</evidence>
<keyword evidence="5 11" id="KW-0132">Cell division</keyword>
<evidence type="ECO:0000256" key="5">
    <source>
        <dbReference type="ARBA" id="ARBA00022618"/>
    </source>
</evidence>
<comment type="similarity">
    <text evidence="2 11 13">Belongs to the FKBP-type PPIase family. Tig subfamily.</text>
</comment>
<evidence type="ECO:0000256" key="7">
    <source>
        <dbReference type="ARBA" id="ARBA00023186"/>
    </source>
</evidence>
<evidence type="ECO:0000256" key="8">
    <source>
        <dbReference type="ARBA" id="ARBA00023235"/>
    </source>
</evidence>
<evidence type="ECO:0000256" key="1">
    <source>
        <dbReference type="ARBA" id="ARBA00000971"/>
    </source>
</evidence>
<dbReference type="Pfam" id="PF05697">
    <property type="entry name" value="Trigger_N"/>
    <property type="match status" value="1"/>
</dbReference>
<dbReference type="EC" id="5.2.1.8" evidence="3 11"/>
<dbReference type="Pfam" id="PF00254">
    <property type="entry name" value="FKBP_C"/>
    <property type="match status" value="1"/>
</dbReference>